<protein>
    <submittedName>
        <fullName evidence="2">Histone-lysine N-methyltransferase SETD1B-like protein</fullName>
    </submittedName>
</protein>
<dbReference type="PANTHER" id="PTHR33623">
    <property type="entry name" value="OS04G0572500 PROTEIN"/>
    <property type="match status" value="1"/>
</dbReference>
<gene>
    <name evidence="2" type="ORF">O6P43_009530</name>
</gene>
<dbReference type="PANTHER" id="PTHR33623:SF5">
    <property type="entry name" value="HISTONE-LYSINE N-METHYLTRANSFERASE SETD1B-LIKE PROTEIN"/>
    <property type="match status" value="1"/>
</dbReference>
<comment type="caution">
    <text evidence="2">The sequence shown here is derived from an EMBL/GenBank/DDBJ whole genome shotgun (WGS) entry which is preliminary data.</text>
</comment>
<evidence type="ECO:0000313" key="2">
    <source>
        <dbReference type="EMBL" id="KAJ7971507.1"/>
    </source>
</evidence>
<proteinExistence type="predicted"/>
<feature type="compositionally biased region" description="Basic and acidic residues" evidence="1">
    <location>
        <begin position="302"/>
        <end position="320"/>
    </location>
</feature>
<dbReference type="Proteomes" id="UP001163823">
    <property type="component" value="Chromosome 4"/>
</dbReference>
<evidence type="ECO:0000313" key="3">
    <source>
        <dbReference type="Proteomes" id="UP001163823"/>
    </source>
</evidence>
<reference evidence="2" key="1">
    <citation type="journal article" date="2023" name="Science">
        <title>Elucidation of the pathway for biosynthesis of saponin adjuvants from the soapbark tree.</title>
        <authorList>
            <person name="Reed J."/>
            <person name="Orme A."/>
            <person name="El-Demerdash A."/>
            <person name="Owen C."/>
            <person name="Martin L.B.B."/>
            <person name="Misra R.C."/>
            <person name="Kikuchi S."/>
            <person name="Rejzek M."/>
            <person name="Martin A.C."/>
            <person name="Harkess A."/>
            <person name="Leebens-Mack J."/>
            <person name="Louveau T."/>
            <person name="Stephenson M.J."/>
            <person name="Osbourn A."/>
        </authorList>
    </citation>
    <scope>NUCLEOTIDE SEQUENCE</scope>
    <source>
        <strain evidence="2">S10</strain>
    </source>
</reference>
<organism evidence="2 3">
    <name type="scientific">Quillaja saponaria</name>
    <name type="common">Soap bark tree</name>
    <dbReference type="NCBI Taxonomy" id="32244"/>
    <lineage>
        <taxon>Eukaryota</taxon>
        <taxon>Viridiplantae</taxon>
        <taxon>Streptophyta</taxon>
        <taxon>Embryophyta</taxon>
        <taxon>Tracheophyta</taxon>
        <taxon>Spermatophyta</taxon>
        <taxon>Magnoliopsida</taxon>
        <taxon>eudicotyledons</taxon>
        <taxon>Gunneridae</taxon>
        <taxon>Pentapetalae</taxon>
        <taxon>rosids</taxon>
        <taxon>fabids</taxon>
        <taxon>Fabales</taxon>
        <taxon>Quillajaceae</taxon>
        <taxon>Quillaja</taxon>
    </lineage>
</organism>
<keyword evidence="3" id="KW-1185">Reference proteome</keyword>
<feature type="region of interest" description="Disordered" evidence="1">
    <location>
        <begin position="289"/>
        <end position="362"/>
    </location>
</feature>
<dbReference type="AlphaFoldDB" id="A0AAD7PYI0"/>
<feature type="compositionally biased region" description="Low complexity" evidence="1">
    <location>
        <begin position="234"/>
        <end position="243"/>
    </location>
</feature>
<dbReference type="EMBL" id="JARAOO010000004">
    <property type="protein sequence ID" value="KAJ7971507.1"/>
    <property type="molecule type" value="Genomic_DNA"/>
</dbReference>
<dbReference type="KEGG" id="qsa:O6P43_009530"/>
<accession>A0AAD7PYI0</accession>
<feature type="region of interest" description="Disordered" evidence="1">
    <location>
        <begin position="222"/>
        <end position="252"/>
    </location>
</feature>
<name>A0AAD7PYI0_QUISA</name>
<evidence type="ECO:0000256" key="1">
    <source>
        <dbReference type="SAM" id="MobiDB-lite"/>
    </source>
</evidence>
<sequence>MMMSQRHLSELLEEDQEPFLLQNYIADRRTQIKRPSTKTHLQVKKRKPISETSSFTGNLCKNACFFSFQDSPDMKKSPLFEFPSPVAKSPCRSPNDIFLTIPARTAAVLLEAALRIQKQSSSSKTKTQNKSHGFGLFGSLLKRLTHKNRNRKREIGHDGVKVSLRDTLRWDSSVGHRKFSEGNKELQEKTLDLKEKSTCEISAFDQLGFSCSCNGSRPSSAVWSETNEDKSMDVETSSSSQSEVSEETDFVSKQRLNTTTDCACCDNNGFCESPFRFVLQMSPFPGSRTPDFMSPAASPSRRATEEKVNNGAKDLKKFLSDEEEEEDKEQCSPVSVLDPPFEEDDDGHENENKSENDDEDDGFDLECSYAILQRAKQQLLHKLRRFEKLAELDPLELEKRILDHEEDDNGDIDDQEKEEDCEDYYMETSDKERNFKRLVAEALTRMSSFDNIQLIPEDLKRLVSDIILEEETELSSLDDREVVMKRVCKRLELWKEVESNTINMMVEQDFCREEGWKRCQEQVREIAGDLELDILSFLVQELSEEHVC</sequence>